<keyword evidence="2" id="KW-0812">Transmembrane</keyword>
<feature type="transmembrane region" description="Helical" evidence="2">
    <location>
        <begin position="91"/>
        <end position="113"/>
    </location>
</feature>
<gene>
    <name evidence="3" type="ORF">Mal64_25850</name>
</gene>
<sequence>MVYHHCHAVNHADPKQTPKDSPTTPDSEPNAFPTDGPEATTPAKRPVGVAILMVLHLIGGVLLLGMTIFLAVLDPEAEFWQMMQQVGLPQVLLVAGMLLLSLLAIGSGVGMWLGTRWGWWLTAFYYAYSVARNASALLSPGMIAEEFGEPEEGLTKHYLKFGVRVVIHALLLAYLFKQNVLAYFGMSGVSKGKSFGALALAVVALFALFFLLGA</sequence>
<dbReference type="EMBL" id="SJPQ01000002">
    <property type="protein sequence ID" value="TWT89093.1"/>
    <property type="molecule type" value="Genomic_DNA"/>
</dbReference>
<proteinExistence type="predicted"/>
<evidence type="ECO:0000256" key="1">
    <source>
        <dbReference type="SAM" id="MobiDB-lite"/>
    </source>
</evidence>
<keyword evidence="4" id="KW-1185">Reference proteome</keyword>
<feature type="transmembrane region" description="Helical" evidence="2">
    <location>
        <begin position="47"/>
        <end position="70"/>
    </location>
</feature>
<evidence type="ECO:0000313" key="4">
    <source>
        <dbReference type="Proteomes" id="UP000315440"/>
    </source>
</evidence>
<feature type="transmembrane region" description="Helical" evidence="2">
    <location>
        <begin position="195"/>
        <end position="213"/>
    </location>
</feature>
<keyword evidence="2" id="KW-1133">Transmembrane helix</keyword>
<protein>
    <submittedName>
        <fullName evidence="3">Uncharacterized protein</fullName>
    </submittedName>
</protein>
<evidence type="ECO:0000256" key="2">
    <source>
        <dbReference type="SAM" id="Phobius"/>
    </source>
</evidence>
<accession>A0A5C5ZSB4</accession>
<evidence type="ECO:0000313" key="3">
    <source>
        <dbReference type="EMBL" id="TWT89093.1"/>
    </source>
</evidence>
<reference evidence="3 4" key="1">
    <citation type="submission" date="2019-02" db="EMBL/GenBank/DDBJ databases">
        <title>Deep-cultivation of Planctomycetes and their phenomic and genomic characterization uncovers novel biology.</title>
        <authorList>
            <person name="Wiegand S."/>
            <person name="Jogler M."/>
            <person name="Boedeker C."/>
            <person name="Pinto D."/>
            <person name="Vollmers J."/>
            <person name="Rivas-Marin E."/>
            <person name="Kohn T."/>
            <person name="Peeters S.H."/>
            <person name="Heuer A."/>
            <person name="Rast P."/>
            <person name="Oberbeckmann S."/>
            <person name="Bunk B."/>
            <person name="Jeske O."/>
            <person name="Meyerdierks A."/>
            <person name="Storesund J.E."/>
            <person name="Kallscheuer N."/>
            <person name="Luecker S."/>
            <person name="Lage O.M."/>
            <person name="Pohl T."/>
            <person name="Merkel B.J."/>
            <person name="Hornburger P."/>
            <person name="Mueller R.-W."/>
            <person name="Bruemmer F."/>
            <person name="Labrenz M."/>
            <person name="Spormann A.M."/>
            <person name="Op Den Camp H."/>
            <person name="Overmann J."/>
            <person name="Amann R."/>
            <person name="Jetten M.S.M."/>
            <person name="Mascher T."/>
            <person name="Medema M.H."/>
            <person name="Devos D.P."/>
            <person name="Kaster A.-K."/>
            <person name="Ovreas L."/>
            <person name="Rohde M."/>
            <person name="Galperin M.Y."/>
            <person name="Jogler C."/>
        </authorList>
    </citation>
    <scope>NUCLEOTIDE SEQUENCE [LARGE SCALE GENOMIC DNA]</scope>
    <source>
        <strain evidence="3 4">Mal64</strain>
    </source>
</reference>
<comment type="caution">
    <text evidence="3">The sequence shown here is derived from an EMBL/GenBank/DDBJ whole genome shotgun (WGS) entry which is preliminary data.</text>
</comment>
<keyword evidence="2" id="KW-0472">Membrane</keyword>
<name>A0A5C5ZSB4_9BACT</name>
<organism evidence="3 4">
    <name type="scientific">Pseudobythopirellula maris</name>
    <dbReference type="NCBI Taxonomy" id="2527991"/>
    <lineage>
        <taxon>Bacteria</taxon>
        <taxon>Pseudomonadati</taxon>
        <taxon>Planctomycetota</taxon>
        <taxon>Planctomycetia</taxon>
        <taxon>Pirellulales</taxon>
        <taxon>Lacipirellulaceae</taxon>
        <taxon>Pseudobythopirellula</taxon>
    </lineage>
</organism>
<dbReference type="RefSeq" id="WP_146400701.1">
    <property type="nucleotide sequence ID" value="NZ_SJPQ01000002.1"/>
</dbReference>
<dbReference type="OrthoDB" id="2659766at2"/>
<dbReference type="Proteomes" id="UP000315440">
    <property type="component" value="Unassembled WGS sequence"/>
</dbReference>
<dbReference type="AlphaFoldDB" id="A0A5C5ZSB4"/>
<feature type="region of interest" description="Disordered" evidence="1">
    <location>
        <begin position="9"/>
        <end position="41"/>
    </location>
</feature>